<proteinExistence type="inferred from homology"/>
<evidence type="ECO:0000256" key="2">
    <source>
        <dbReference type="ARBA" id="ARBA00005551"/>
    </source>
</evidence>
<name>A0ABV9KQE2_9BACT</name>
<evidence type="ECO:0000256" key="1">
    <source>
        <dbReference type="ARBA" id="ARBA00004141"/>
    </source>
</evidence>
<feature type="transmembrane region" description="Helical" evidence="8">
    <location>
        <begin position="251"/>
        <end position="283"/>
    </location>
</feature>
<gene>
    <name evidence="10" type="ORF">ACFO6W_01070</name>
</gene>
<evidence type="ECO:0000256" key="6">
    <source>
        <dbReference type="ARBA" id="ARBA00022989"/>
    </source>
</evidence>
<dbReference type="InterPro" id="IPR006153">
    <property type="entry name" value="Cation/H_exchanger_TM"/>
</dbReference>
<dbReference type="InterPro" id="IPR038770">
    <property type="entry name" value="Na+/solute_symporter_sf"/>
</dbReference>
<keyword evidence="4" id="KW-0630">Potassium</keyword>
<evidence type="ECO:0000259" key="9">
    <source>
        <dbReference type="PROSITE" id="PS51202"/>
    </source>
</evidence>
<comment type="subcellular location">
    <subcellularLocation>
        <location evidence="1">Membrane</location>
        <topology evidence="1">Multi-pass membrane protein</topology>
    </subcellularLocation>
</comment>
<dbReference type="Pfam" id="PF02080">
    <property type="entry name" value="TrkA_C"/>
    <property type="match status" value="2"/>
</dbReference>
<dbReference type="PROSITE" id="PS51202">
    <property type="entry name" value="RCK_C"/>
    <property type="match status" value="2"/>
</dbReference>
<feature type="transmembrane region" description="Helical" evidence="8">
    <location>
        <begin position="149"/>
        <end position="167"/>
    </location>
</feature>
<feature type="transmembrane region" description="Helical" evidence="8">
    <location>
        <begin position="303"/>
        <end position="321"/>
    </location>
</feature>
<feature type="transmembrane region" description="Helical" evidence="8">
    <location>
        <begin position="82"/>
        <end position="103"/>
    </location>
</feature>
<feature type="transmembrane region" description="Helical" evidence="8">
    <location>
        <begin position="370"/>
        <end position="398"/>
    </location>
</feature>
<dbReference type="Gene3D" id="3.30.70.1450">
    <property type="entry name" value="Regulator of K+ conductance, C-terminal domain"/>
    <property type="match status" value="2"/>
</dbReference>
<dbReference type="RefSeq" id="WP_379993457.1">
    <property type="nucleotide sequence ID" value="NZ_JBHSGN010000006.1"/>
</dbReference>
<feature type="domain" description="RCK C-terminal" evidence="9">
    <location>
        <begin position="700"/>
        <end position="784"/>
    </location>
</feature>
<dbReference type="PANTHER" id="PTHR42751:SF3">
    <property type="entry name" value="SODIUM_GLUTAMATE SYMPORTER"/>
    <property type="match status" value="1"/>
</dbReference>
<dbReference type="Gene3D" id="1.20.1530.20">
    <property type="match status" value="1"/>
</dbReference>
<reference evidence="11" key="1">
    <citation type="journal article" date="2019" name="Int. J. Syst. Evol. Microbiol.">
        <title>The Global Catalogue of Microorganisms (GCM) 10K type strain sequencing project: providing services to taxonomists for standard genome sequencing and annotation.</title>
        <authorList>
            <consortium name="The Broad Institute Genomics Platform"/>
            <consortium name="The Broad Institute Genome Sequencing Center for Infectious Disease"/>
            <person name="Wu L."/>
            <person name="Ma J."/>
        </authorList>
    </citation>
    <scope>NUCLEOTIDE SEQUENCE [LARGE SCALE GENOMIC DNA]</scope>
    <source>
        <strain evidence="11">CCUG 66188</strain>
    </source>
</reference>
<dbReference type="Proteomes" id="UP001596023">
    <property type="component" value="Unassembled WGS sequence"/>
</dbReference>
<keyword evidence="4" id="KW-0633">Potassium transport</keyword>
<keyword evidence="4" id="KW-0406">Ion transport</keyword>
<evidence type="ECO:0000256" key="8">
    <source>
        <dbReference type="SAM" id="Phobius"/>
    </source>
</evidence>
<feature type="domain" description="RCK C-terminal" evidence="9">
    <location>
        <begin position="610"/>
        <end position="694"/>
    </location>
</feature>
<evidence type="ECO:0000256" key="4">
    <source>
        <dbReference type="ARBA" id="ARBA00022538"/>
    </source>
</evidence>
<sequence length="796" mass="88550">MAHLPDFISDLAIILITAGFVTIVFKWLKQPVVLGYIVAGFIASLHFKKFIEDLVIKVTDIPEGQVANVFKALPEISDMANVSIWAEIGVVFLLFALGLEFSFKKLIDVGGRASIATLINLGSMIIIGYLAGELFIVNLIDDWTSMDSIYLGCMLSMSSTTIIIKAFNDMELQKKKFAGIVFGMLIVEDIAAIVMMVLLTTFASSQHFESGEVANSVVKLVFFMLIWFVVGIYMIPTMLKKLKKYLNDETLLIVAIGLCLGMVLFATSVGFSAALGAFIMGSILAETIESKHIEHLIEPLKNLFGAVFFVSVGMMIDPAVIGEYAVLILILTLVILIGRTIFATIGVLASGEGLKVAMQSGFSLAQIGEFSFIIASLGMGLGVITETLYPIIVAVSVITTFTTPYCIKGAEPVYNWVEKRIPKKWDKLVEGYGMSSYNTVNKQNDWKKLLQSILKLVAIYTTISIAILLVFQNFINPYIVEYVPGSIWGNIMAAVITLTLMAPFLRAIMMKKNRSEEFKKLWKDNRFNRGALISLIAFRIIICVTLVLMVLIPLFPRLTVLMVIISLAVVTLIVFSQGFKKQSRKIEARFLENLNLKQKHDEKKAAFLPTVANDLRSKSIHIEEFEISQSSPSIGKTLRELNFRQKTGVNIVTIIRGSKKINIPDGNERLYPFDKLVVSGSDEEMQTLAQYLHDKREQASQMEEEAQHHISLSQYLVEPGCPLIGKTIANAAIREKTECMVIGIDRNDESIIQFTPNFMFEEGDIIWLAGEKDKLNSFEENIGDLIPLILNGSNLR</sequence>
<feature type="transmembrane region" description="Helical" evidence="8">
    <location>
        <begin position="115"/>
        <end position="137"/>
    </location>
</feature>
<dbReference type="EMBL" id="JBHSGN010000006">
    <property type="protein sequence ID" value="MFC4672277.1"/>
    <property type="molecule type" value="Genomic_DNA"/>
</dbReference>
<accession>A0ABV9KQE2</accession>
<feature type="transmembrane region" description="Helical" evidence="8">
    <location>
        <begin position="558"/>
        <end position="579"/>
    </location>
</feature>
<evidence type="ECO:0000313" key="11">
    <source>
        <dbReference type="Proteomes" id="UP001596023"/>
    </source>
</evidence>
<feature type="transmembrane region" description="Helical" evidence="8">
    <location>
        <begin position="220"/>
        <end position="239"/>
    </location>
</feature>
<dbReference type="SUPFAM" id="SSF116726">
    <property type="entry name" value="TrkA C-terminal domain-like"/>
    <property type="match status" value="2"/>
</dbReference>
<dbReference type="InterPro" id="IPR006037">
    <property type="entry name" value="RCK_C"/>
</dbReference>
<comment type="similarity">
    <text evidence="2">Belongs to the monovalent cation:proton antiporter 2 (CPA2) transporter (TC 2.A.37) family.</text>
</comment>
<feature type="transmembrane region" description="Helical" evidence="8">
    <location>
        <begin position="453"/>
        <end position="475"/>
    </location>
</feature>
<feature type="transmembrane region" description="Helical" evidence="8">
    <location>
        <begin position="7"/>
        <end position="28"/>
    </location>
</feature>
<keyword evidence="11" id="KW-1185">Reference proteome</keyword>
<feature type="transmembrane region" description="Helical" evidence="8">
    <location>
        <begin position="530"/>
        <end position="552"/>
    </location>
</feature>
<keyword evidence="7 8" id="KW-0472">Membrane</keyword>
<organism evidence="10 11">
    <name type="scientific">Dysgonomonas termitidis</name>
    <dbReference type="NCBI Taxonomy" id="1516126"/>
    <lineage>
        <taxon>Bacteria</taxon>
        <taxon>Pseudomonadati</taxon>
        <taxon>Bacteroidota</taxon>
        <taxon>Bacteroidia</taxon>
        <taxon>Bacteroidales</taxon>
        <taxon>Dysgonomonadaceae</taxon>
        <taxon>Dysgonomonas</taxon>
    </lineage>
</organism>
<feature type="transmembrane region" description="Helical" evidence="8">
    <location>
        <begin position="179"/>
        <end position="200"/>
    </location>
</feature>
<protein>
    <submittedName>
        <fullName evidence="10">Cation:proton antiporter</fullName>
    </submittedName>
</protein>
<evidence type="ECO:0000256" key="7">
    <source>
        <dbReference type="ARBA" id="ARBA00023136"/>
    </source>
</evidence>
<keyword evidence="5 8" id="KW-0812">Transmembrane</keyword>
<evidence type="ECO:0000256" key="5">
    <source>
        <dbReference type="ARBA" id="ARBA00022692"/>
    </source>
</evidence>
<evidence type="ECO:0000313" key="10">
    <source>
        <dbReference type="EMBL" id="MFC4672277.1"/>
    </source>
</evidence>
<keyword evidence="6 8" id="KW-1133">Transmembrane helix</keyword>
<feature type="transmembrane region" description="Helical" evidence="8">
    <location>
        <begin position="328"/>
        <end position="350"/>
    </location>
</feature>
<evidence type="ECO:0000256" key="3">
    <source>
        <dbReference type="ARBA" id="ARBA00022448"/>
    </source>
</evidence>
<dbReference type="Pfam" id="PF00999">
    <property type="entry name" value="Na_H_Exchanger"/>
    <property type="match status" value="1"/>
</dbReference>
<feature type="transmembrane region" description="Helical" evidence="8">
    <location>
        <begin position="487"/>
        <end position="509"/>
    </location>
</feature>
<comment type="caution">
    <text evidence="10">The sequence shown here is derived from an EMBL/GenBank/DDBJ whole genome shotgun (WGS) entry which is preliminary data.</text>
</comment>
<dbReference type="InterPro" id="IPR036721">
    <property type="entry name" value="RCK_C_sf"/>
</dbReference>
<dbReference type="PANTHER" id="PTHR42751">
    <property type="entry name" value="SODIUM/HYDROGEN EXCHANGER FAMILY/TRKA DOMAIN PROTEIN"/>
    <property type="match status" value="1"/>
</dbReference>
<keyword evidence="3" id="KW-0813">Transport</keyword>